<evidence type="ECO:0000256" key="2">
    <source>
        <dbReference type="ARBA" id="ARBA00022679"/>
    </source>
</evidence>
<evidence type="ECO:0000259" key="5">
    <source>
        <dbReference type="Pfam" id="PF11896"/>
    </source>
</evidence>
<dbReference type="EMBL" id="CABFVA020000083">
    <property type="protein sequence ID" value="VVM07115.1"/>
    <property type="molecule type" value="Genomic_DNA"/>
</dbReference>
<keyword evidence="3 4" id="KW-0119">Carbohydrate metabolism</keyword>
<comment type="catalytic activity">
    <reaction evidence="4">
        <text>alpha-maltose 1-phosphate + [(1-&gt;4)-alpha-D-glucosyl](n) = [(1-&gt;4)-alpha-D-glucosyl](n+2) + phosphate</text>
        <dbReference type="Rhea" id="RHEA:42692"/>
        <dbReference type="Rhea" id="RHEA-COMP:9584"/>
        <dbReference type="Rhea" id="RHEA-COMP:10183"/>
        <dbReference type="ChEBI" id="CHEBI:15444"/>
        <dbReference type="ChEBI" id="CHEBI:43474"/>
        <dbReference type="ChEBI" id="CHEBI:63576"/>
        <dbReference type="EC" id="2.4.99.16"/>
    </reaction>
</comment>
<feature type="domain" description="Alpha-1,4-glucan:maltose-1-phosphate maltosyltransferase" evidence="5">
    <location>
        <begin position="25"/>
        <end position="209"/>
    </location>
</feature>
<feature type="domain" description="Alpha-1,4-glucan:maltose-1-phosphate maltosyltransferase C-terminal" evidence="6">
    <location>
        <begin position="580"/>
        <end position="665"/>
    </location>
</feature>
<reference evidence="7 8" key="1">
    <citation type="submission" date="2019-09" db="EMBL/GenBank/DDBJ databases">
        <authorList>
            <person name="Cremers G."/>
        </authorList>
    </citation>
    <scope>NUCLEOTIDE SEQUENCE [LARGE SCALE GENOMIC DNA]</scope>
    <source>
        <strain evidence="7">4A</strain>
    </source>
</reference>
<gene>
    <name evidence="4 7" type="primary">glgE</name>
    <name evidence="7" type="ORF">MAMT_01579</name>
</gene>
<dbReference type="Pfam" id="PF21702">
    <property type="entry name" value="GLGE_C"/>
    <property type="match status" value="1"/>
</dbReference>
<keyword evidence="8" id="KW-1185">Reference proteome</keyword>
<feature type="active site" description="Proton donor" evidence="4">
    <location>
        <position position="428"/>
    </location>
</feature>
<name>A0A5E6MGV7_9BACT</name>
<dbReference type="Gene3D" id="2.60.40.10">
    <property type="entry name" value="Immunoglobulins"/>
    <property type="match status" value="1"/>
</dbReference>
<dbReference type="InterPro" id="IPR017853">
    <property type="entry name" value="GH"/>
</dbReference>
<sequence length="672" mass="77758">MTHSFKTRSFSAAMKTRSWPTDGRRRVVIHRLLPEIDDARFPVKRALGETLRLQAHVFCDGHDRTDVRLRYRHQAEPEWRELPMRELGNDEWQAEFLLEKLGFYECQVVAWVDHFVTWLEGFHKKADGGQEISVELSLGADLLDAAALRAPKPEAKRLQEWAALLRNRSLPIEERGLVARNPALAELARRYPDRSLASEAPAARKILVDPPKALFSSWYELFPRSWATEPGRHGTFADCERLLPEIAALGFDVLYLPPIHPIGRLYRKGKNNATISGPEDVGSPWAIGAKEGGHKSIHPELGSWEDFHRMQARAKEYGLDVALDIAFQCSPDHPYVREHPEWFRWRPDGTVQYAENPPKKYQDIIPFDFECTEWRSLWEELRSIFVFWIEQGVRIFRVDNPHTKPMGFWEWLIADLKAAYPDVILLAEAFTRPKILYHLAKCGFSQGYTYFTWRATPSELREYLTELTSPPVREFFRPNFWPNTPDILPVYLQQGSRSSFLQRLILAATLSSNYGLYGPVFELCVREALVPGKEEYLDSEKYQLRHWDWNAPGNIKAEIARLNHIRKTHRALQETNNLRFCEVDNPRLLPYAKASSDCGDVILVVVNMDAQPQSGWVRFPAEEFRIDPRKPFQVNDLLADASYTWHDGSNYVRLDPAVSPAHLFWVTQYVPD</sequence>
<dbReference type="InterPro" id="IPR013783">
    <property type="entry name" value="Ig-like_fold"/>
</dbReference>
<dbReference type="InterPro" id="IPR013780">
    <property type="entry name" value="Glyco_hydro_b"/>
</dbReference>
<dbReference type="GO" id="GO:0030979">
    <property type="term" value="P:alpha-glucan biosynthetic process"/>
    <property type="evidence" value="ECO:0007669"/>
    <property type="project" value="UniProtKB-UniRule"/>
</dbReference>
<organism evidence="7 8">
    <name type="scientific">Methylacidimicrobium tartarophylax</name>
    <dbReference type="NCBI Taxonomy" id="1041768"/>
    <lineage>
        <taxon>Bacteria</taxon>
        <taxon>Pseudomonadati</taxon>
        <taxon>Verrucomicrobiota</taxon>
        <taxon>Methylacidimicrobium</taxon>
    </lineage>
</organism>
<dbReference type="HAMAP" id="MF_02124">
    <property type="entry name" value="GlgE"/>
    <property type="match status" value="1"/>
</dbReference>
<evidence type="ECO:0000259" key="6">
    <source>
        <dbReference type="Pfam" id="PF21702"/>
    </source>
</evidence>
<evidence type="ECO:0000256" key="3">
    <source>
        <dbReference type="ARBA" id="ARBA00023277"/>
    </source>
</evidence>
<evidence type="ECO:0000256" key="1">
    <source>
        <dbReference type="ARBA" id="ARBA00022676"/>
    </source>
</evidence>
<dbReference type="InterPro" id="IPR021828">
    <property type="entry name" value="GlgE_dom_N/S"/>
</dbReference>
<dbReference type="Gene3D" id="3.20.20.80">
    <property type="entry name" value="Glycosidases"/>
    <property type="match status" value="1"/>
</dbReference>
<feature type="binding site" evidence="4">
    <location>
        <position position="328"/>
    </location>
    <ligand>
        <name>alpha-maltose 1-phosphate</name>
        <dbReference type="ChEBI" id="CHEBI:63576"/>
    </ligand>
</feature>
<dbReference type="Pfam" id="PF11896">
    <property type="entry name" value="GlgE_dom_N_S"/>
    <property type="match status" value="1"/>
</dbReference>
<dbReference type="EC" id="2.4.99.16" evidence="4"/>
<comment type="function">
    <text evidence="4">Maltosyltransferase that uses maltose 1-phosphate (M1P) as the sugar donor to elongate linear or branched alpha-(1-&gt;4)-glucans. Is involved in a branched alpha-glucan biosynthetic pathway from trehalose, together with TreS, Mak and GlgB.</text>
</comment>
<protein>
    <recommendedName>
        <fullName evidence="4">Alpha-1,4-glucan:maltose-1-phosphate maltosyltransferase</fullName>
        <shortName evidence="4">GMPMT</shortName>
        <ecNumber evidence="4">2.4.99.16</ecNumber>
    </recommendedName>
    <alternativeName>
        <fullName evidence="4">(1-&gt;4)-alpha-D-glucan:maltose-1-phosphate alpha-D-maltosyltransferase</fullName>
    </alternativeName>
</protein>
<dbReference type="AlphaFoldDB" id="A0A5E6MGV7"/>
<evidence type="ECO:0000313" key="8">
    <source>
        <dbReference type="Proteomes" id="UP000334923"/>
    </source>
</evidence>
<dbReference type="Gene3D" id="1.20.58.80">
    <property type="entry name" value="Phosphotransferase system, lactose/cellobiose-type IIA subunit"/>
    <property type="match status" value="1"/>
</dbReference>
<dbReference type="PANTHER" id="PTHR47786:SF2">
    <property type="entry name" value="GLYCOSYL HYDROLASE FAMILY 13 CATALYTIC DOMAIN-CONTAINING PROTEIN"/>
    <property type="match status" value="1"/>
</dbReference>
<feature type="binding site" evidence="4">
    <location>
        <position position="400"/>
    </location>
    <ligand>
        <name>alpha-maltose 1-phosphate</name>
        <dbReference type="ChEBI" id="CHEBI:63576"/>
    </ligand>
</feature>
<evidence type="ECO:0000256" key="4">
    <source>
        <dbReference type="HAMAP-Rule" id="MF_02124"/>
    </source>
</evidence>
<dbReference type="CDD" id="cd11344">
    <property type="entry name" value="AmyAc_GlgE_like"/>
    <property type="match status" value="1"/>
</dbReference>
<dbReference type="GO" id="GO:0016758">
    <property type="term" value="F:hexosyltransferase activity"/>
    <property type="evidence" value="ECO:0007669"/>
    <property type="project" value="UniProtKB-UniRule"/>
</dbReference>
<keyword evidence="1 4" id="KW-0328">Glycosyltransferase</keyword>
<keyword evidence="2 4" id="KW-0808">Transferase</keyword>
<feature type="binding site" evidence="4">
    <location>
        <position position="363"/>
    </location>
    <ligand>
        <name>alpha-maltose 1-phosphate</name>
        <dbReference type="ChEBI" id="CHEBI:63576"/>
    </ligand>
</feature>
<dbReference type="PANTHER" id="PTHR47786">
    <property type="entry name" value="ALPHA-1,4-GLUCAN:MALTOSE-1-PHOSPHATE MALTOSYLTRANSFERASE"/>
    <property type="match status" value="1"/>
</dbReference>
<feature type="binding site" evidence="4">
    <location>
        <position position="268"/>
    </location>
    <ligand>
        <name>alpha-maltose 1-phosphate</name>
        <dbReference type="ChEBI" id="CHEBI:63576"/>
    </ligand>
</feature>
<comment type="subunit">
    <text evidence="4">Homodimer.</text>
</comment>
<proteinExistence type="inferred from homology"/>
<feature type="site" description="Transition state stabilizer" evidence="4">
    <location>
        <position position="486"/>
    </location>
</feature>
<dbReference type="InterPro" id="IPR049171">
    <property type="entry name" value="GLGE_C"/>
</dbReference>
<feature type="binding site" evidence="4">
    <location>
        <begin position="541"/>
        <end position="542"/>
    </location>
    <ligand>
        <name>alpha-maltose 1-phosphate</name>
        <dbReference type="ChEBI" id="CHEBI:63576"/>
    </ligand>
</feature>
<dbReference type="Gene3D" id="2.60.40.1180">
    <property type="entry name" value="Golgi alpha-mannosidase II"/>
    <property type="match status" value="1"/>
</dbReference>
<dbReference type="GO" id="GO:0004553">
    <property type="term" value="F:hydrolase activity, hydrolyzing O-glycosyl compounds"/>
    <property type="evidence" value="ECO:0007669"/>
    <property type="project" value="InterPro"/>
</dbReference>
<accession>A0A5E6MGV7</accession>
<dbReference type="Proteomes" id="UP000334923">
    <property type="component" value="Unassembled WGS sequence"/>
</dbReference>
<dbReference type="SUPFAM" id="SSF51445">
    <property type="entry name" value="(Trans)glycosidases"/>
    <property type="match status" value="1"/>
</dbReference>
<dbReference type="InterPro" id="IPR026585">
    <property type="entry name" value="GlgE"/>
</dbReference>
<feature type="active site" description="Nucleophile" evidence="4">
    <location>
        <position position="399"/>
    </location>
</feature>
<comment type="similarity">
    <text evidence="4">Belongs to the glycosyl hydrolase 13 family. GlgE subfamily.</text>
</comment>
<evidence type="ECO:0000313" key="7">
    <source>
        <dbReference type="EMBL" id="VVM07115.1"/>
    </source>
</evidence>